<proteinExistence type="predicted"/>
<dbReference type="Proteomes" id="UP000272888">
    <property type="component" value="Unassembled WGS sequence"/>
</dbReference>
<comment type="caution">
    <text evidence="1">The sequence shown here is derived from an EMBL/GenBank/DDBJ whole genome shotgun (WGS) entry which is preliminary data.</text>
</comment>
<dbReference type="RefSeq" id="WP_147450998.1">
    <property type="nucleotide sequence ID" value="NZ_RAWB01000008.1"/>
</dbReference>
<keyword evidence="2" id="KW-1185">Reference proteome</keyword>
<reference evidence="2" key="1">
    <citation type="submission" date="2018-09" db="EMBL/GenBank/DDBJ databases">
        <authorList>
            <person name="Livingstone P.G."/>
            <person name="Whitworth D.E."/>
        </authorList>
    </citation>
    <scope>NUCLEOTIDE SEQUENCE [LARGE SCALE GENOMIC DNA]</scope>
    <source>
        <strain evidence="2">CA051B</strain>
    </source>
</reference>
<evidence type="ECO:0008006" key="3">
    <source>
        <dbReference type="Google" id="ProtNLM"/>
    </source>
</evidence>
<evidence type="ECO:0000313" key="1">
    <source>
        <dbReference type="EMBL" id="RKH68270.1"/>
    </source>
</evidence>
<sequence length="346" mass="36420">MSNPYYPAKPGDPILADNWNNMQVQVRTEIRSHTHSGGEDGKKITGSGIDPTSTVRVNELHAAVKLTVKDVDVFTQLNTLSNEKLAVAGGAITGELSVSKKLMVGDVDVANRLNTLSNEKLAVAGGAITGDLSVGRKLQVSGGPIVPKVGNTPGDGIMFPTDPGGGGGDSAFIRYFVTTGEDATLRIGIDNDAEDTLSLWQCGADRLVIKNGNVGIRGALTVQSDQILVNNNQLVRSTNQEIIRIVRGSVHSNGNAVQGAGFKSQRAQNTSAGTFLITFDPPFSAAPTMVATQASYMGEAGPVQNTPSTLDNAVILGVDRSTALIRLGDGFGTGYYRHFHFLAIGW</sequence>
<name>A0A3A8QN16_9BACT</name>
<organism evidence="1 2">
    <name type="scientific">Corallococcus llansteffanensis</name>
    <dbReference type="NCBI Taxonomy" id="2316731"/>
    <lineage>
        <taxon>Bacteria</taxon>
        <taxon>Pseudomonadati</taxon>
        <taxon>Myxococcota</taxon>
        <taxon>Myxococcia</taxon>
        <taxon>Myxococcales</taxon>
        <taxon>Cystobacterineae</taxon>
        <taxon>Myxococcaceae</taxon>
        <taxon>Corallococcus</taxon>
    </lineage>
</organism>
<accession>A0A3A8QN16</accession>
<gene>
    <name evidence="1" type="ORF">D7V93_01510</name>
</gene>
<protein>
    <recommendedName>
        <fullName evidence="3">Tail fiber protein</fullName>
    </recommendedName>
</protein>
<dbReference type="EMBL" id="RAWB01000008">
    <property type="protein sequence ID" value="RKH68270.1"/>
    <property type="molecule type" value="Genomic_DNA"/>
</dbReference>
<dbReference type="AlphaFoldDB" id="A0A3A8QN16"/>
<evidence type="ECO:0000313" key="2">
    <source>
        <dbReference type="Proteomes" id="UP000272888"/>
    </source>
</evidence>